<name>A0A8F8SRA8_9STRA</name>
<proteinExistence type="predicted"/>
<sequence>MAKGNLESSREDLSQISTNVVPAQTQMRGFMKNGEVDLDKSLNEVNCRASEIGCIDFEYSFERFKMLASENGKLTPGTAREAITVLQGEMLGFYSNVRRENSGIDVKGPDFIVEELGVFKNITHVEVKNPVGSAIKLANNQTRSIARQGKEIGKKIIYQQKYWSNPNETSNIENLNLTASLPQSPNNTLGVVDYFDVPSTEKAFMEGNILK</sequence>
<evidence type="ECO:0000313" key="1">
    <source>
        <dbReference type="EMBL" id="QYB19345.1"/>
    </source>
</evidence>
<accession>A0A8F8SRA8</accession>
<protein>
    <submittedName>
        <fullName evidence="1">Uncharacterized protein</fullName>
    </submittedName>
</protein>
<dbReference type="EMBL" id="MZ365055">
    <property type="protein sequence ID" value="QYB19345.1"/>
    <property type="molecule type" value="Genomic_DNA"/>
</dbReference>
<geneLocation type="plastid" evidence="1"/>
<keyword evidence="1" id="KW-0934">Plastid</keyword>
<dbReference type="EMBL" id="MZ365055">
    <property type="protein sequence ID" value="QYB19232.1"/>
    <property type="molecule type" value="Genomic_DNA"/>
</dbReference>
<reference evidence="1" key="1">
    <citation type="journal article" date="2021" name="Int. J. Mol. Sci.">
        <title>Extreme Enlargement of the Inverted Repeat Region in the Plastid Genomes of Diatoms from the Genus Climaconeis.</title>
        <authorList>
            <person name="Gastineau R."/>
            <person name="Davidovich N.A."/>
            <person name="Davidovich O.I."/>
            <person name="Lemieux C."/>
            <person name="Turmel M."/>
            <person name="Wrobel R.J."/>
            <person name="Witkowski A."/>
        </authorList>
    </citation>
    <scope>NUCLEOTIDE SEQUENCE</scope>
    <source>
        <strain evidence="1">SZCZ1889</strain>
    </source>
</reference>
<gene>
    <name evidence="1" type="primary">orf211</name>
</gene>
<organism evidence="1">
    <name type="scientific">Climaconeis cf. scalaris</name>
    <dbReference type="NCBI Taxonomy" id="2846828"/>
    <lineage>
        <taxon>Eukaryota</taxon>
        <taxon>Sar</taxon>
        <taxon>Stramenopiles</taxon>
        <taxon>Ochrophyta</taxon>
        <taxon>Bacillariophyta</taxon>
        <taxon>Bacillariophyceae</taxon>
        <taxon>Bacillariophycidae</taxon>
        <taxon>Naviculales</taxon>
        <taxon>Berkeleyaceae</taxon>
        <taxon>Climaconeis</taxon>
    </lineage>
</organism>
<dbReference type="AlphaFoldDB" id="A0A8F8SRA8"/>